<evidence type="ECO:0000313" key="2">
    <source>
        <dbReference type="Proteomes" id="UP001244563"/>
    </source>
</evidence>
<name>A0ABT9TLP9_PAENI</name>
<evidence type="ECO:0000313" key="1">
    <source>
        <dbReference type="EMBL" id="MDQ0102589.1"/>
    </source>
</evidence>
<dbReference type="EMBL" id="JAUSSW010000005">
    <property type="protein sequence ID" value="MDQ0102589.1"/>
    <property type="molecule type" value="Genomic_DNA"/>
</dbReference>
<reference evidence="1 2" key="1">
    <citation type="submission" date="2023-07" db="EMBL/GenBank/DDBJ databases">
        <title>Sorghum-associated microbial communities from plants grown in Nebraska, USA.</title>
        <authorList>
            <person name="Schachtman D."/>
        </authorList>
    </citation>
    <scope>NUCLEOTIDE SEQUENCE [LARGE SCALE GENOMIC DNA]</scope>
    <source>
        <strain evidence="1 2">CC523</strain>
    </source>
</reference>
<comment type="caution">
    <text evidence="1">The sequence shown here is derived from an EMBL/GenBank/DDBJ whole genome shotgun (WGS) entry which is preliminary data.</text>
</comment>
<protein>
    <submittedName>
        <fullName evidence="1">Uncharacterized protein</fullName>
    </submittedName>
</protein>
<dbReference type="RefSeq" id="WP_039242929.1">
    <property type="nucleotide sequence ID" value="NZ_BDDW01000007.1"/>
</dbReference>
<dbReference type="Proteomes" id="UP001244563">
    <property type="component" value="Unassembled WGS sequence"/>
</dbReference>
<organism evidence="1 2">
    <name type="scientific">Paenarthrobacter nicotinovorans</name>
    <name type="common">Arthrobacter nicotinovorans</name>
    <dbReference type="NCBI Taxonomy" id="29320"/>
    <lineage>
        <taxon>Bacteria</taxon>
        <taxon>Bacillati</taxon>
        <taxon>Actinomycetota</taxon>
        <taxon>Actinomycetes</taxon>
        <taxon>Micrococcales</taxon>
        <taxon>Micrococcaceae</taxon>
        <taxon>Paenarthrobacter</taxon>
    </lineage>
</organism>
<gene>
    <name evidence="1" type="ORF">J2T10_002242</name>
</gene>
<proteinExistence type="predicted"/>
<accession>A0ABT9TLP9</accession>
<sequence length="141" mass="15370">MNKSKPKRFQPQQLHAAPYPAGLVLDAQLHLLDRQILDVDGVPVTTVDDIELSGPEPDEKIPEGSAPPQITALLTGPVLGTRIFGGRPPSSRLIRIPWKVVAGVDTVVSLGVRADSMDASWVERWLRNHVIARIPGGRHEP</sequence>
<keyword evidence="2" id="KW-1185">Reference proteome</keyword>